<evidence type="ECO:0000313" key="2">
    <source>
        <dbReference type="Proteomes" id="UP001213039"/>
    </source>
</evidence>
<organism evidence="1 2">
    <name type="scientific">Mycoplasmopsis edwardii</name>
    <dbReference type="NCBI Taxonomy" id="53558"/>
    <lineage>
        <taxon>Bacteria</taxon>
        <taxon>Bacillati</taxon>
        <taxon>Mycoplasmatota</taxon>
        <taxon>Mycoplasmoidales</taxon>
        <taxon>Metamycoplasmataceae</taxon>
        <taxon>Mycoplasmopsis</taxon>
    </lineage>
</organism>
<accession>A0ACD4PGP3</accession>
<name>A0ACD4PGP3_9BACT</name>
<protein>
    <submittedName>
        <fullName evidence="1">Uncharacterized protein</fullName>
    </submittedName>
</protein>
<reference evidence="1" key="1">
    <citation type="submission" date="2022-12" db="EMBL/GenBank/DDBJ databases">
        <authorList>
            <consortium name="Asia Pacific Centre for Animal Health"/>
            <person name="Klose S.M."/>
            <person name="Legione A.R."/>
            <person name="Monotti I."/>
            <person name="Bushell R."/>
            <person name="Marenda M.S."/>
            <person name="Sugiyama T."/>
            <person name="Browning G.F."/>
            <person name="Vaz P.K."/>
        </authorList>
    </citation>
    <scope>NUCLEOTIDE SEQUENCE</scope>
    <source>
        <strain evidence="1">Felid995</strain>
    </source>
</reference>
<sequence length="304" mass="35816">MNDPKKIDFAFMKDEKFKKIISSKIDNNVILNDAKKNKIIGKIITDLKMTDAEILKFVPTLFIINEEQKNKTNLLWETVLYRNDNNQLRVGKRAVQNNLNNEFKIEQNIMFKEFSKPITNHLIKTSKLKLDSDHSDIIEYINEFLKNPIKANSLYLSGNIKSNRSYILSVIANEYALIGKEVAYIDINMLDDKIRRSFEKRDIDIDILIKDFSTVDVLIFDEIGFKNVSKWFLESIFIPILWNRYQDPELKTFFGAYYNFDDLFKQLFKKSSTESIDVNSPIVQKMIFLIDKISLEKVWISEYE</sequence>
<gene>
    <name evidence="1" type="ORF">Me_995_000376</name>
</gene>
<dbReference type="Proteomes" id="UP001213039">
    <property type="component" value="Chromosome"/>
</dbReference>
<evidence type="ECO:0000313" key="1">
    <source>
        <dbReference type="EMBL" id="WBP83757.1"/>
    </source>
</evidence>
<proteinExistence type="predicted"/>
<keyword evidence="2" id="KW-1185">Reference proteome</keyword>
<dbReference type="EMBL" id="CP114370">
    <property type="protein sequence ID" value="WBP83757.1"/>
    <property type="molecule type" value="Genomic_DNA"/>
</dbReference>